<evidence type="ECO:0000313" key="1">
    <source>
        <dbReference type="EMBL" id="CAJ2647067.1"/>
    </source>
</evidence>
<comment type="caution">
    <text evidence="1">The sequence shown here is derived from an EMBL/GenBank/DDBJ whole genome shotgun (WGS) entry which is preliminary data.</text>
</comment>
<protein>
    <submittedName>
        <fullName evidence="1">Uncharacterized protein</fullName>
    </submittedName>
</protein>
<sequence>MRRVEKIHTTVRKQLIYMFDWKLEEGQVYEMPCFAVLPESGLYRTTLHPYKLAFQSKAKGVEASKETRILLAWLIVLRGWMELL</sequence>
<keyword evidence="2" id="KW-1185">Reference proteome</keyword>
<dbReference type="Proteomes" id="UP001177021">
    <property type="component" value="Unassembled WGS sequence"/>
</dbReference>
<dbReference type="EMBL" id="CASHSV030000109">
    <property type="protein sequence ID" value="CAJ2647067.1"/>
    <property type="molecule type" value="Genomic_DNA"/>
</dbReference>
<reference evidence="1" key="1">
    <citation type="submission" date="2023-10" db="EMBL/GenBank/DDBJ databases">
        <authorList>
            <person name="Rodriguez Cubillos JULIANA M."/>
            <person name="De Vega J."/>
        </authorList>
    </citation>
    <scope>NUCLEOTIDE SEQUENCE</scope>
</reference>
<accession>A0ACB0JRY2</accession>
<evidence type="ECO:0000313" key="2">
    <source>
        <dbReference type="Proteomes" id="UP001177021"/>
    </source>
</evidence>
<proteinExistence type="predicted"/>
<organism evidence="1 2">
    <name type="scientific">Trifolium pratense</name>
    <name type="common">Red clover</name>
    <dbReference type="NCBI Taxonomy" id="57577"/>
    <lineage>
        <taxon>Eukaryota</taxon>
        <taxon>Viridiplantae</taxon>
        <taxon>Streptophyta</taxon>
        <taxon>Embryophyta</taxon>
        <taxon>Tracheophyta</taxon>
        <taxon>Spermatophyta</taxon>
        <taxon>Magnoliopsida</taxon>
        <taxon>eudicotyledons</taxon>
        <taxon>Gunneridae</taxon>
        <taxon>Pentapetalae</taxon>
        <taxon>rosids</taxon>
        <taxon>fabids</taxon>
        <taxon>Fabales</taxon>
        <taxon>Fabaceae</taxon>
        <taxon>Papilionoideae</taxon>
        <taxon>50 kb inversion clade</taxon>
        <taxon>NPAAA clade</taxon>
        <taxon>Hologalegina</taxon>
        <taxon>IRL clade</taxon>
        <taxon>Trifolieae</taxon>
        <taxon>Trifolium</taxon>
    </lineage>
</organism>
<name>A0ACB0JRY2_TRIPR</name>
<gene>
    <name evidence="1" type="ORF">MILVUS5_LOCUS15662</name>
</gene>